<dbReference type="Gene3D" id="3.40.50.1360">
    <property type="match status" value="1"/>
</dbReference>
<dbReference type="EMBL" id="AE016827">
    <property type="protein sequence ID" value="AAU38923.1"/>
    <property type="molecule type" value="Genomic_DNA"/>
</dbReference>
<dbReference type="PROSITE" id="PS51000">
    <property type="entry name" value="HTH_DEOR_2"/>
    <property type="match status" value="1"/>
</dbReference>
<dbReference type="SMART" id="SM01134">
    <property type="entry name" value="DeoRC"/>
    <property type="match status" value="1"/>
</dbReference>
<keyword evidence="1" id="KW-0805">Transcription regulation</keyword>
<dbReference type="KEGG" id="msu:MS2316"/>
<keyword evidence="2" id="KW-0238">DNA-binding</keyword>
<sequence length="258" mass="28883">MREKKVKPRERQSAIVEFLQINGKTAVEQLAQIFKTTGTTIRKDLTALEAEKKVLRAYGSVVLVNKDEIDLPEANKTNTNLEVKRRIGQKATEFIGDGDSLLMDSGTTVLQMVPYLAKYRDLTIMTNSLHIMNALTGLERDYELLITGGTYRQKSASFHGILAESTVEKFTFDKLFIGTNSFDLDYGLTTFNEVHGVSKSMCKAAREIIVLADSSKFQRRSPNVVCPLEKINTIVTDKNLDPAIHQALIEKNINVILV</sequence>
<protein>
    <submittedName>
        <fullName evidence="5">GlpR protein</fullName>
    </submittedName>
</protein>
<dbReference type="HOGENOM" id="CLU_060699_0_1_6"/>
<dbReference type="PANTHER" id="PTHR30363">
    <property type="entry name" value="HTH-TYPE TRANSCRIPTIONAL REGULATOR SRLR-RELATED"/>
    <property type="match status" value="1"/>
</dbReference>
<evidence type="ECO:0000313" key="6">
    <source>
        <dbReference type="Proteomes" id="UP000000607"/>
    </source>
</evidence>
<dbReference type="STRING" id="221988.MS2316"/>
<dbReference type="InterPro" id="IPR050313">
    <property type="entry name" value="Carb_Metab_HTH_regulators"/>
</dbReference>
<evidence type="ECO:0000256" key="1">
    <source>
        <dbReference type="ARBA" id="ARBA00023015"/>
    </source>
</evidence>
<dbReference type="InterPro" id="IPR036390">
    <property type="entry name" value="WH_DNA-bd_sf"/>
</dbReference>
<dbReference type="InterPro" id="IPR036388">
    <property type="entry name" value="WH-like_DNA-bd_sf"/>
</dbReference>
<feature type="domain" description="HTH deoR-type" evidence="4">
    <location>
        <begin position="8"/>
        <end position="63"/>
    </location>
</feature>
<dbReference type="SUPFAM" id="SSF100950">
    <property type="entry name" value="NagB/RpiA/CoA transferase-like"/>
    <property type="match status" value="1"/>
</dbReference>
<evidence type="ECO:0000256" key="3">
    <source>
        <dbReference type="ARBA" id="ARBA00023163"/>
    </source>
</evidence>
<dbReference type="PANTHER" id="PTHR30363:SF57">
    <property type="entry name" value="GLUCITOL OPERON REPRESSOR"/>
    <property type="match status" value="1"/>
</dbReference>
<gene>
    <name evidence="5" type="primary">glpR</name>
    <name evidence="5" type="ordered locus">MS2316</name>
</gene>
<dbReference type="eggNOG" id="COG1349">
    <property type="taxonomic scope" value="Bacteria"/>
</dbReference>
<dbReference type="GO" id="GO:0003700">
    <property type="term" value="F:DNA-binding transcription factor activity"/>
    <property type="evidence" value="ECO:0007669"/>
    <property type="project" value="InterPro"/>
</dbReference>
<evidence type="ECO:0000313" key="5">
    <source>
        <dbReference type="EMBL" id="AAU38923.1"/>
    </source>
</evidence>
<keyword evidence="3" id="KW-0804">Transcription</keyword>
<dbReference type="Pfam" id="PF00455">
    <property type="entry name" value="DeoRC"/>
    <property type="match status" value="1"/>
</dbReference>
<reference evidence="5 6" key="1">
    <citation type="journal article" date="2004" name="Nat. Biotechnol.">
        <title>The genome sequence of the capnophilic rumen bacterium Mannheimia succiniciproducens.</title>
        <authorList>
            <person name="Hong S.H."/>
            <person name="Kim J.S."/>
            <person name="Lee S.Y."/>
            <person name="In Y.H."/>
            <person name="Choi S.S."/>
            <person name="Rih J.-K."/>
            <person name="Kim C.H."/>
            <person name="Jeong H."/>
            <person name="Hur C.G."/>
            <person name="Kim J.J."/>
        </authorList>
    </citation>
    <scope>NUCLEOTIDE SEQUENCE [LARGE SCALE GENOMIC DNA]</scope>
    <source>
        <strain evidence="6">KCTC 0769BP / MBEL55E</strain>
    </source>
</reference>
<evidence type="ECO:0000256" key="2">
    <source>
        <dbReference type="ARBA" id="ARBA00023125"/>
    </source>
</evidence>
<evidence type="ECO:0000259" key="4">
    <source>
        <dbReference type="PROSITE" id="PS51000"/>
    </source>
</evidence>
<name>Q65Q37_MANSM</name>
<dbReference type="PROSITE" id="PS00894">
    <property type="entry name" value="HTH_DEOR_1"/>
    <property type="match status" value="1"/>
</dbReference>
<dbReference type="InterPro" id="IPR014036">
    <property type="entry name" value="DeoR-like_C"/>
</dbReference>
<dbReference type="Pfam" id="PF08220">
    <property type="entry name" value="HTH_DeoR"/>
    <property type="match status" value="1"/>
</dbReference>
<dbReference type="SUPFAM" id="SSF46785">
    <property type="entry name" value="Winged helix' DNA-binding domain"/>
    <property type="match status" value="1"/>
</dbReference>
<organism evidence="5 6">
    <name type="scientific">Mannheimia succiniciproducens (strain KCTC 0769BP / MBEL55E)</name>
    <dbReference type="NCBI Taxonomy" id="221988"/>
    <lineage>
        <taxon>Bacteria</taxon>
        <taxon>Pseudomonadati</taxon>
        <taxon>Pseudomonadota</taxon>
        <taxon>Gammaproteobacteria</taxon>
        <taxon>Pasteurellales</taxon>
        <taxon>Pasteurellaceae</taxon>
        <taxon>Basfia</taxon>
    </lineage>
</organism>
<dbReference type="SMART" id="SM00420">
    <property type="entry name" value="HTH_DEOR"/>
    <property type="match status" value="1"/>
</dbReference>
<dbReference type="InterPro" id="IPR001034">
    <property type="entry name" value="DeoR_HTH"/>
</dbReference>
<dbReference type="AlphaFoldDB" id="Q65Q37"/>
<dbReference type="InterPro" id="IPR037171">
    <property type="entry name" value="NagB/RpiA_transferase-like"/>
</dbReference>
<dbReference type="Proteomes" id="UP000000607">
    <property type="component" value="Chromosome"/>
</dbReference>
<dbReference type="NCBIfam" id="NF007753">
    <property type="entry name" value="PRK10434.1"/>
    <property type="match status" value="1"/>
</dbReference>
<accession>Q65Q37</accession>
<keyword evidence="6" id="KW-1185">Reference proteome</keyword>
<dbReference type="Gene3D" id="1.10.10.10">
    <property type="entry name" value="Winged helix-like DNA-binding domain superfamily/Winged helix DNA-binding domain"/>
    <property type="match status" value="1"/>
</dbReference>
<dbReference type="GO" id="GO:0003677">
    <property type="term" value="F:DNA binding"/>
    <property type="evidence" value="ECO:0007669"/>
    <property type="project" value="UniProtKB-KW"/>
</dbReference>
<dbReference type="InterPro" id="IPR018356">
    <property type="entry name" value="Tscrpt_reg_HTH_DeoR_CS"/>
</dbReference>
<proteinExistence type="predicted"/>